<organism evidence="1 2">
    <name type="scientific">Clostridium hominis</name>
    <dbReference type="NCBI Taxonomy" id="2763036"/>
    <lineage>
        <taxon>Bacteria</taxon>
        <taxon>Bacillati</taxon>
        <taxon>Bacillota</taxon>
        <taxon>Clostridia</taxon>
        <taxon>Eubacteriales</taxon>
        <taxon>Clostridiaceae</taxon>
        <taxon>Clostridium</taxon>
    </lineage>
</organism>
<accession>A0ABR7DFP5</accession>
<evidence type="ECO:0000313" key="1">
    <source>
        <dbReference type="EMBL" id="MBC5629483.1"/>
    </source>
</evidence>
<proteinExistence type="predicted"/>
<name>A0ABR7DFP5_9CLOT</name>
<evidence type="ECO:0008006" key="3">
    <source>
        <dbReference type="Google" id="ProtNLM"/>
    </source>
</evidence>
<sequence length="67" mass="7954">MKFRNQLFVALTRAKCWVKVRGVGDYKFYEEFNKAINANEKFEFKFIRPKNNADDLEAKDVDSEESN</sequence>
<dbReference type="RefSeq" id="WP_186860181.1">
    <property type="nucleotide sequence ID" value="NZ_JACOOO010000024.1"/>
</dbReference>
<protein>
    <recommendedName>
        <fullName evidence="3">UvrD-like helicase C-terminal domain-containing protein</fullName>
    </recommendedName>
</protein>
<reference evidence="1 2" key="1">
    <citation type="submission" date="2020-08" db="EMBL/GenBank/DDBJ databases">
        <title>Genome public.</title>
        <authorList>
            <person name="Liu C."/>
            <person name="Sun Q."/>
        </authorList>
    </citation>
    <scope>NUCLEOTIDE SEQUENCE [LARGE SCALE GENOMIC DNA]</scope>
    <source>
        <strain evidence="1 2">NSJ-6</strain>
    </source>
</reference>
<keyword evidence="2" id="KW-1185">Reference proteome</keyword>
<evidence type="ECO:0000313" key="2">
    <source>
        <dbReference type="Proteomes" id="UP000596929"/>
    </source>
</evidence>
<dbReference type="Proteomes" id="UP000596929">
    <property type="component" value="Unassembled WGS sequence"/>
</dbReference>
<comment type="caution">
    <text evidence="1">The sequence shown here is derived from an EMBL/GenBank/DDBJ whole genome shotgun (WGS) entry which is preliminary data.</text>
</comment>
<gene>
    <name evidence="1" type="ORF">H8S20_11350</name>
</gene>
<dbReference type="EMBL" id="JACOOO010000024">
    <property type="protein sequence ID" value="MBC5629483.1"/>
    <property type="molecule type" value="Genomic_DNA"/>
</dbReference>